<organism evidence="2 3">
    <name type="scientific">Bionectria ochroleuca</name>
    <name type="common">Gliocladium roseum</name>
    <dbReference type="NCBI Taxonomy" id="29856"/>
    <lineage>
        <taxon>Eukaryota</taxon>
        <taxon>Fungi</taxon>
        <taxon>Dikarya</taxon>
        <taxon>Ascomycota</taxon>
        <taxon>Pezizomycotina</taxon>
        <taxon>Sordariomycetes</taxon>
        <taxon>Hypocreomycetidae</taxon>
        <taxon>Hypocreales</taxon>
        <taxon>Bionectriaceae</taxon>
        <taxon>Clonostachys</taxon>
    </lineage>
</organism>
<keyword evidence="3" id="KW-1185">Reference proteome</keyword>
<keyword evidence="1" id="KW-0732">Signal</keyword>
<evidence type="ECO:0000313" key="3">
    <source>
        <dbReference type="Proteomes" id="UP000766486"/>
    </source>
</evidence>
<comment type="caution">
    <text evidence="2">The sequence shown here is derived from an EMBL/GenBank/DDBJ whole genome shotgun (WGS) entry which is preliminary data.</text>
</comment>
<accession>A0ABY6UZV2</accession>
<sequence>MMSSKVITVSLALVASFAPGATAVGPLAQEVRTETSEPRVVGTAISDGHTVYSVNQCTMFFTTACDVSISYGPPVSTEVSTVSVVTSSSTENYPVPTSNVIASSSTTGGETTPLTTAVSISTYPVYTGTETDSYLTGTGTSTNTAETGTPTAGGAFHGICQAAPIGAAVMAAVFLA</sequence>
<evidence type="ECO:0000256" key="1">
    <source>
        <dbReference type="SAM" id="SignalP"/>
    </source>
</evidence>
<evidence type="ECO:0000313" key="2">
    <source>
        <dbReference type="EMBL" id="VUC35503.1"/>
    </source>
</evidence>
<dbReference type="EMBL" id="CABFNS010000912">
    <property type="protein sequence ID" value="VUC35503.1"/>
    <property type="molecule type" value="Genomic_DNA"/>
</dbReference>
<protein>
    <recommendedName>
        <fullName evidence="4">GPI anchored protein</fullName>
    </recommendedName>
</protein>
<feature type="signal peptide" evidence="1">
    <location>
        <begin position="1"/>
        <end position="23"/>
    </location>
</feature>
<evidence type="ECO:0008006" key="4">
    <source>
        <dbReference type="Google" id="ProtNLM"/>
    </source>
</evidence>
<gene>
    <name evidence="2" type="ORF">CLO192961_LOCUS420512</name>
</gene>
<proteinExistence type="predicted"/>
<feature type="chain" id="PRO_5046054708" description="GPI anchored protein" evidence="1">
    <location>
        <begin position="24"/>
        <end position="176"/>
    </location>
</feature>
<dbReference type="Proteomes" id="UP000766486">
    <property type="component" value="Unassembled WGS sequence"/>
</dbReference>
<reference evidence="2 3" key="1">
    <citation type="submission" date="2019-06" db="EMBL/GenBank/DDBJ databases">
        <authorList>
            <person name="Broberg M."/>
        </authorList>
    </citation>
    <scope>NUCLEOTIDE SEQUENCE [LARGE SCALE GENOMIC DNA]</scope>
</reference>
<name>A0ABY6UZV2_BIOOC</name>